<protein>
    <submittedName>
        <fullName evidence="2">Uncharacterized protein</fullName>
    </submittedName>
</protein>
<name>C4J703_MAIZE</name>
<evidence type="ECO:0000313" key="2">
    <source>
        <dbReference type="EMBL" id="ACR36953.1"/>
    </source>
</evidence>
<organism evidence="2">
    <name type="scientific">Zea mays</name>
    <name type="common">Maize</name>
    <dbReference type="NCBI Taxonomy" id="4577"/>
    <lineage>
        <taxon>Eukaryota</taxon>
        <taxon>Viridiplantae</taxon>
        <taxon>Streptophyta</taxon>
        <taxon>Embryophyta</taxon>
        <taxon>Tracheophyta</taxon>
        <taxon>Spermatophyta</taxon>
        <taxon>Magnoliopsida</taxon>
        <taxon>Liliopsida</taxon>
        <taxon>Poales</taxon>
        <taxon>Poaceae</taxon>
        <taxon>PACMAD clade</taxon>
        <taxon>Panicoideae</taxon>
        <taxon>Andropogonodae</taxon>
        <taxon>Andropogoneae</taxon>
        <taxon>Tripsacinae</taxon>
        <taxon>Zea</taxon>
    </lineage>
</organism>
<dbReference type="AlphaFoldDB" id="C4J703"/>
<reference evidence="2" key="1">
    <citation type="journal article" date="2009" name="PLoS Genet.">
        <title>Sequencing, mapping, and analysis of 27,455 maize full-length cDNAs.</title>
        <authorList>
            <person name="Soderlund C."/>
            <person name="Descour A."/>
            <person name="Kudrna D."/>
            <person name="Bomhoff M."/>
            <person name="Boyd L."/>
            <person name="Currie J."/>
            <person name="Angelova A."/>
            <person name="Collura K."/>
            <person name="Wissotski M."/>
            <person name="Ashley E."/>
            <person name="Morrow D."/>
            <person name="Fernandes J."/>
            <person name="Walbot V."/>
            <person name="Yu Y."/>
        </authorList>
    </citation>
    <scope>NUCLEOTIDE SEQUENCE</scope>
    <source>
        <strain evidence="2">B73</strain>
    </source>
</reference>
<proteinExistence type="evidence at transcript level"/>
<dbReference type="EMBL" id="BT086600">
    <property type="protein sequence ID" value="ACR36953.1"/>
    <property type="molecule type" value="mRNA"/>
</dbReference>
<sequence length="90" mass="10242">MLSAAQGHGAQVLRLQQAVQRDARGPVVQEQRRGQVPPPLPQLHRRHRLRAGEQGSRQRIGRCRRRRWCGANRVVGYVGPDQEQPQNPPE</sequence>
<accession>C4J703</accession>
<evidence type="ECO:0000256" key="1">
    <source>
        <dbReference type="SAM" id="MobiDB-lite"/>
    </source>
</evidence>
<feature type="region of interest" description="Disordered" evidence="1">
    <location>
        <begin position="16"/>
        <end position="42"/>
    </location>
</feature>